<evidence type="ECO:0000313" key="11">
    <source>
        <dbReference type="Proteomes" id="UP000007264"/>
    </source>
</evidence>
<dbReference type="InterPro" id="IPR001650">
    <property type="entry name" value="Helicase_C-like"/>
</dbReference>
<accession>I0Z769</accession>
<dbReference type="Pfam" id="PF00271">
    <property type="entry name" value="Helicase_C"/>
    <property type="match status" value="1"/>
</dbReference>
<evidence type="ECO:0000256" key="7">
    <source>
        <dbReference type="ARBA" id="ARBA00023204"/>
    </source>
</evidence>
<dbReference type="SUPFAM" id="SSF50249">
    <property type="entry name" value="Nucleic acid-binding proteins"/>
    <property type="match status" value="1"/>
</dbReference>
<dbReference type="PANTHER" id="PTHR47964">
    <property type="entry name" value="ATP-DEPENDENT DNA HELICASE HOMOLOG RECG, CHLOROPLASTIC"/>
    <property type="match status" value="1"/>
</dbReference>
<dbReference type="RefSeq" id="XP_005651032.1">
    <property type="nucleotide sequence ID" value="XM_005650975.1"/>
</dbReference>
<dbReference type="SUPFAM" id="SSF52540">
    <property type="entry name" value="P-loop containing nucleoside triphosphate hydrolases"/>
    <property type="match status" value="2"/>
</dbReference>
<evidence type="ECO:0000256" key="1">
    <source>
        <dbReference type="ARBA" id="ARBA00022741"/>
    </source>
</evidence>
<dbReference type="InterPro" id="IPR012340">
    <property type="entry name" value="NA-bd_OB-fold"/>
</dbReference>
<dbReference type="InterPro" id="IPR013520">
    <property type="entry name" value="Ribonucl_H"/>
</dbReference>
<dbReference type="GeneID" id="17044498"/>
<dbReference type="KEGG" id="csl:COCSUDRAFT_39572"/>
<dbReference type="Pfam" id="PF00270">
    <property type="entry name" value="DEAD"/>
    <property type="match status" value="1"/>
</dbReference>
<dbReference type="EMBL" id="AGSI01000002">
    <property type="protein sequence ID" value="EIE26488.1"/>
    <property type="molecule type" value="Genomic_DNA"/>
</dbReference>
<dbReference type="InterPro" id="IPR011545">
    <property type="entry name" value="DEAD/DEAH_box_helicase_dom"/>
</dbReference>
<feature type="domain" description="Helicase C-terminal" evidence="9">
    <location>
        <begin position="867"/>
        <end position="1029"/>
    </location>
</feature>
<dbReference type="InterPro" id="IPR027417">
    <property type="entry name" value="P-loop_NTPase"/>
</dbReference>
<proteinExistence type="predicted"/>
<dbReference type="Gene3D" id="3.30.420.10">
    <property type="entry name" value="Ribonuclease H-like superfamily/Ribonuclease H"/>
    <property type="match status" value="1"/>
</dbReference>
<keyword evidence="2" id="KW-0227">DNA damage</keyword>
<dbReference type="Gene3D" id="3.40.50.300">
    <property type="entry name" value="P-loop containing nucleotide triphosphate hydrolases"/>
    <property type="match status" value="2"/>
</dbReference>
<evidence type="ECO:0000256" key="6">
    <source>
        <dbReference type="ARBA" id="ARBA00023125"/>
    </source>
</evidence>
<dbReference type="AlphaFoldDB" id="I0Z769"/>
<evidence type="ECO:0000259" key="9">
    <source>
        <dbReference type="PROSITE" id="PS51194"/>
    </source>
</evidence>
<dbReference type="Pfam" id="PF19833">
    <property type="entry name" value="RecG_dom3_C"/>
    <property type="match status" value="1"/>
</dbReference>
<dbReference type="GO" id="GO:0005524">
    <property type="term" value="F:ATP binding"/>
    <property type="evidence" value="ECO:0007669"/>
    <property type="project" value="UniProtKB-KW"/>
</dbReference>
<dbReference type="InterPro" id="IPR045562">
    <property type="entry name" value="RecG_dom3_C"/>
</dbReference>
<keyword evidence="5" id="KW-0067">ATP-binding</keyword>
<evidence type="ECO:0000256" key="4">
    <source>
        <dbReference type="ARBA" id="ARBA00022806"/>
    </source>
</evidence>
<name>I0Z769_COCSC</name>
<evidence type="ECO:0000313" key="10">
    <source>
        <dbReference type="EMBL" id="EIE26488.1"/>
    </source>
</evidence>
<evidence type="ECO:0000256" key="5">
    <source>
        <dbReference type="ARBA" id="ARBA00022840"/>
    </source>
</evidence>
<comment type="caution">
    <text evidence="10">The sequence shown here is derived from an EMBL/GenBank/DDBJ whole genome shotgun (WGS) entry which is preliminary data.</text>
</comment>
<dbReference type="STRING" id="574566.I0Z769"/>
<evidence type="ECO:0000259" key="8">
    <source>
        <dbReference type="PROSITE" id="PS51192"/>
    </source>
</evidence>
<dbReference type="InterPro" id="IPR014001">
    <property type="entry name" value="Helicase_ATP-bd"/>
</dbReference>
<dbReference type="Pfam" id="PF00929">
    <property type="entry name" value="RNase_T"/>
    <property type="match status" value="1"/>
</dbReference>
<dbReference type="PROSITE" id="PS51192">
    <property type="entry name" value="HELICASE_ATP_BIND_1"/>
    <property type="match status" value="1"/>
</dbReference>
<dbReference type="GO" id="GO:0006281">
    <property type="term" value="P:DNA repair"/>
    <property type="evidence" value="ECO:0007669"/>
    <property type="project" value="UniProtKB-KW"/>
</dbReference>
<dbReference type="SMART" id="SM00479">
    <property type="entry name" value="EXOIII"/>
    <property type="match status" value="1"/>
</dbReference>
<dbReference type="GO" id="GO:0003677">
    <property type="term" value="F:DNA binding"/>
    <property type="evidence" value="ECO:0007669"/>
    <property type="project" value="UniProtKB-KW"/>
</dbReference>
<gene>
    <name evidence="10" type="ORF">COCSUDRAFT_39572</name>
</gene>
<keyword evidence="1" id="KW-0547">Nucleotide-binding</keyword>
<keyword evidence="6" id="KW-0238">DNA-binding</keyword>
<dbReference type="Proteomes" id="UP000007264">
    <property type="component" value="Unassembled WGS sequence"/>
</dbReference>
<reference evidence="10 11" key="1">
    <citation type="journal article" date="2012" name="Genome Biol.">
        <title>The genome of the polar eukaryotic microalga coccomyxa subellipsoidea reveals traits of cold adaptation.</title>
        <authorList>
            <person name="Blanc G."/>
            <person name="Agarkova I."/>
            <person name="Grimwood J."/>
            <person name="Kuo A."/>
            <person name="Brueggeman A."/>
            <person name="Dunigan D."/>
            <person name="Gurnon J."/>
            <person name="Ladunga I."/>
            <person name="Lindquist E."/>
            <person name="Lucas S."/>
            <person name="Pangilinan J."/>
            <person name="Proschold T."/>
            <person name="Salamov A."/>
            <person name="Schmutz J."/>
            <person name="Weeks D."/>
            <person name="Yamada T."/>
            <person name="Claverie J.M."/>
            <person name="Grigoriev I."/>
            <person name="Van Etten J."/>
            <person name="Lomsadze A."/>
            <person name="Borodovsky M."/>
        </authorList>
    </citation>
    <scope>NUCLEOTIDE SEQUENCE [LARGE SCALE GENOMIC DNA]</scope>
    <source>
        <strain evidence="10 11">C-169</strain>
    </source>
</reference>
<keyword evidence="7" id="KW-0234">DNA repair</keyword>
<feature type="domain" description="Helicase ATP-binding" evidence="8">
    <location>
        <begin position="681"/>
        <end position="847"/>
    </location>
</feature>
<keyword evidence="3 10" id="KW-0378">Hydrolase</keyword>
<dbReference type="SMART" id="SM00490">
    <property type="entry name" value="HELICc"/>
    <property type="match status" value="1"/>
</dbReference>
<dbReference type="GO" id="GO:0016787">
    <property type="term" value="F:hydrolase activity"/>
    <property type="evidence" value="ECO:0007669"/>
    <property type="project" value="UniProtKB-KW"/>
</dbReference>
<dbReference type="InterPro" id="IPR036397">
    <property type="entry name" value="RNaseH_sf"/>
</dbReference>
<dbReference type="InterPro" id="IPR047112">
    <property type="entry name" value="RecG/Mfd"/>
</dbReference>
<dbReference type="eggNOG" id="KOG0344">
    <property type="taxonomic scope" value="Eukaryota"/>
</dbReference>
<organism evidence="10 11">
    <name type="scientific">Coccomyxa subellipsoidea (strain C-169)</name>
    <name type="common">Green microalga</name>
    <dbReference type="NCBI Taxonomy" id="574566"/>
    <lineage>
        <taxon>Eukaryota</taxon>
        <taxon>Viridiplantae</taxon>
        <taxon>Chlorophyta</taxon>
        <taxon>core chlorophytes</taxon>
        <taxon>Trebouxiophyceae</taxon>
        <taxon>Trebouxiophyceae incertae sedis</taxon>
        <taxon>Coccomyxaceae</taxon>
        <taxon>Coccomyxa</taxon>
        <taxon>Coccomyxa subellipsoidea</taxon>
    </lineage>
</organism>
<keyword evidence="11" id="KW-1185">Reference proteome</keyword>
<dbReference type="InterPro" id="IPR012337">
    <property type="entry name" value="RNaseH-like_sf"/>
</dbReference>
<protein>
    <submittedName>
        <fullName evidence="10">P-loop containing nucleoside triphosphate hydrolase protein</fullName>
    </submittedName>
</protein>
<evidence type="ECO:0000256" key="2">
    <source>
        <dbReference type="ARBA" id="ARBA00022763"/>
    </source>
</evidence>
<dbReference type="GO" id="GO:0003678">
    <property type="term" value="F:DNA helicase activity"/>
    <property type="evidence" value="ECO:0007669"/>
    <property type="project" value="TreeGrafter"/>
</dbReference>
<dbReference type="OrthoDB" id="416741at2759"/>
<keyword evidence="4" id="KW-0347">Helicase</keyword>
<dbReference type="CDD" id="cd06127">
    <property type="entry name" value="DEDDh"/>
    <property type="match status" value="1"/>
</dbReference>
<dbReference type="SMART" id="SM00487">
    <property type="entry name" value="DEXDc"/>
    <property type="match status" value="1"/>
</dbReference>
<dbReference type="PANTHER" id="PTHR47964:SF1">
    <property type="entry name" value="ATP-DEPENDENT DNA HELICASE HOMOLOG RECG, CHLOROPLASTIC"/>
    <property type="match status" value="1"/>
</dbReference>
<evidence type="ECO:0000256" key="3">
    <source>
        <dbReference type="ARBA" id="ARBA00022801"/>
    </source>
</evidence>
<sequence>MRRWTPGMTWKNTEMRALNCAIASLRRHRSLQMRPLHNSQDIGQQSGQGDRLLKGIAKERQKGYQNMSGKKTTFGKFLIEELHGLTGFARGHHRRTLSELIQEGELYEAMNSSQREGHLRRVEYALGSLQWEAEQVRSVPLRIRTGPVLRMQQPSAGSQAIAAPLPPHLRAQWTPPGAEDAEDADFSKQQAGYVPGSHRALLNGQQTMAPWLSDGAGQADADAATVPLPQNGKVALHEGVDGASMAGASEAAAVVSIEQTASTSGPYVPGRQLTYKGIVFDLETTGFPSKKSRILEIAALEMDSQKGMQTLVNIFPHTVPNSEIHGITTEMVHDPSLPTSREAVQQFMDFIDSHCASEDTVPVLIAHNGRRFDIPFLAMEFAREGFKIPANWHFMDTLMVAQKVIDRDNIQSLKLTDMREHFGISAPSVEHRAWQDVEHWRFKAIALFYRDLEKSGFESLGDLLYFFPRSYINFGTVLRDDAYVHLDGTVMQSSAKFFKNLFFSDLTASVEAAAVLPITGRWELDASTVEFLEPTAKKAAAAEGLVPVYSQRAPLKKGDMPKLVSKALTILETAGAVNDMDILPEPVREEHSLMPWLQAMRSRHQPQSEQEAEAARQRLAFEELLVLQLRLLLQRNDIQASALGTEGVCVTEVGLVEAAREALPFQLTGGQERALDNVLRDMQGPLPMMCLLQGDVGCGKTAVAFLALLAAAGSGYQAAIMLPTEILASQTHIKLQQLLQSMPEGLQPKLEFLTGSTKAKERREIIGGLADGSVDLIVGTHALISDSVEFQNLGFAVVDEQHRFGVEQRARLAAKASPAPHVMYMTATPIPRTLALVEHGDLALVTINELPPGRSPVATRALTDSPASRALVYEAIKEELASGGRAYIICPLVGESTTKALADVKAAEEEHRRLVEGGVLGEGVSYGLLHGRLSAEEKADALAAFAAGRTTVLIATTVVEVGVDVPEASVIVVEGAERFGLAALHQLRGRVGRGVRASRCFLITQEPSQRLAILETSHSGFSIAEADLVHRGPGDFLGKRQSGRDAFSLLRSARLPADKDLLDDARRCAAKLISEWQEGAVEPPAALMAAVRRQASMLLDVNHVPASLAPESCGS</sequence>
<dbReference type="PROSITE" id="PS51194">
    <property type="entry name" value="HELICASE_CTER"/>
    <property type="match status" value="1"/>
</dbReference>
<dbReference type="SUPFAM" id="SSF53098">
    <property type="entry name" value="Ribonuclease H-like"/>
    <property type="match status" value="1"/>
</dbReference>
<dbReference type="eggNOG" id="KOG4793">
    <property type="taxonomic scope" value="Eukaryota"/>
</dbReference>